<feature type="transmembrane region" description="Helical" evidence="1">
    <location>
        <begin position="306"/>
        <end position="327"/>
    </location>
</feature>
<name>Q07R71_RHOP5</name>
<feature type="transmembrane region" description="Helical" evidence="1">
    <location>
        <begin position="367"/>
        <end position="384"/>
    </location>
</feature>
<evidence type="ECO:0000256" key="1">
    <source>
        <dbReference type="SAM" id="Phobius"/>
    </source>
</evidence>
<dbReference type="HOGENOM" id="CLU_036097_0_0_5"/>
<dbReference type="eggNOG" id="COG1835">
    <property type="taxonomic scope" value="Bacteria"/>
</dbReference>
<feature type="transmembrane region" description="Helical" evidence="1">
    <location>
        <begin position="74"/>
        <end position="93"/>
    </location>
</feature>
<dbReference type="Pfam" id="PF01757">
    <property type="entry name" value="Acyl_transf_3"/>
    <property type="match status" value="1"/>
</dbReference>
<keyword evidence="3" id="KW-0012">Acyltransferase</keyword>
<dbReference type="OrthoDB" id="7283199at2"/>
<accession>Q07R71</accession>
<keyword evidence="1" id="KW-0472">Membrane</keyword>
<dbReference type="PANTHER" id="PTHR36927">
    <property type="entry name" value="BLR4337 PROTEIN"/>
    <property type="match status" value="1"/>
</dbReference>
<proteinExistence type="predicted"/>
<protein>
    <submittedName>
        <fullName evidence="3">Acyltransferase 3</fullName>
    </submittedName>
</protein>
<dbReference type="EMBL" id="CP000463">
    <property type="protein sequence ID" value="ABJ05563.1"/>
    <property type="molecule type" value="Genomic_DNA"/>
</dbReference>
<feature type="domain" description="Acyltransferase 3" evidence="2">
    <location>
        <begin position="29"/>
        <end position="385"/>
    </location>
</feature>
<dbReference type="AlphaFoldDB" id="Q07R71"/>
<gene>
    <name evidence="3" type="ordered locus">RPE_1614</name>
</gene>
<keyword evidence="1" id="KW-0812">Transmembrane</keyword>
<feature type="transmembrane region" description="Helical" evidence="1">
    <location>
        <begin position="105"/>
        <end position="127"/>
    </location>
</feature>
<sequence length="399" mass="45348">MALVSDPSPEFIRPDVGVSPPKIWKSRNLSLDRARTFLTILVLIHHAVIPYTHFGHTDPASWGGFDCIVLATDSFFMAMFFFLSGLFLWPSVSRRKPGAFARDRLIRLGIPFAVTAVTIIPLAYYAIALRQTPGLGFADFWWKTVTEGPWPSGPLWFLWVLLIYDVVGGALYRLWPRILDPINRLSVRGFRRPVEVFAYLVAVGGLFYVPLRIWLGPNHWFEFGPFSVQESRFILYAAYFFMGAGIGAGNFNIGLLSPDGQLPKQWKAWALAALMPYLAMWLLIFIKREILGNPDELPAWYEFYYGIAFVLFSAAITFAILAFFLRFKRGGFSVLDALQNDAYGIFLVHYAYMLWLQYFLYDYDWPAVVKAAVVFVAGLLASWATTDALRRIPGVTRVV</sequence>
<dbReference type="InterPro" id="IPR002656">
    <property type="entry name" value="Acyl_transf_3_dom"/>
</dbReference>
<feature type="transmembrane region" description="Helical" evidence="1">
    <location>
        <begin position="342"/>
        <end position="361"/>
    </location>
</feature>
<feature type="transmembrane region" description="Helical" evidence="1">
    <location>
        <begin position="196"/>
        <end position="213"/>
    </location>
</feature>
<evidence type="ECO:0000313" key="3">
    <source>
        <dbReference type="EMBL" id="ABJ05563.1"/>
    </source>
</evidence>
<feature type="transmembrane region" description="Helical" evidence="1">
    <location>
        <begin position="233"/>
        <end position="256"/>
    </location>
</feature>
<keyword evidence="3" id="KW-0808">Transferase</keyword>
<dbReference type="PANTHER" id="PTHR36927:SF4">
    <property type="entry name" value="BLR5718 PROTEIN"/>
    <property type="match status" value="1"/>
</dbReference>
<dbReference type="InterPro" id="IPR050623">
    <property type="entry name" value="Glucan_succinyl_AcylTrfase"/>
</dbReference>
<feature type="transmembrane region" description="Helical" evidence="1">
    <location>
        <begin position="34"/>
        <end position="54"/>
    </location>
</feature>
<dbReference type="KEGG" id="rpe:RPE_1614"/>
<evidence type="ECO:0000259" key="2">
    <source>
        <dbReference type="Pfam" id="PF01757"/>
    </source>
</evidence>
<feature type="transmembrane region" description="Helical" evidence="1">
    <location>
        <begin position="156"/>
        <end position="175"/>
    </location>
</feature>
<keyword evidence="1" id="KW-1133">Transmembrane helix</keyword>
<feature type="transmembrane region" description="Helical" evidence="1">
    <location>
        <begin position="268"/>
        <end position="286"/>
    </location>
</feature>
<dbReference type="STRING" id="316055.RPE_1614"/>
<dbReference type="GO" id="GO:0016747">
    <property type="term" value="F:acyltransferase activity, transferring groups other than amino-acyl groups"/>
    <property type="evidence" value="ECO:0007669"/>
    <property type="project" value="InterPro"/>
</dbReference>
<reference evidence="3" key="1">
    <citation type="submission" date="2006-09" db="EMBL/GenBank/DDBJ databases">
        <title>Complete sequence of Rhodopseudomonas palustris BisA53.</title>
        <authorList>
            <consortium name="US DOE Joint Genome Institute"/>
            <person name="Copeland A."/>
            <person name="Lucas S."/>
            <person name="Lapidus A."/>
            <person name="Barry K."/>
            <person name="Detter J.C."/>
            <person name="Glavina del Rio T."/>
            <person name="Hammon N."/>
            <person name="Israni S."/>
            <person name="Dalin E."/>
            <person name="Tice H."/>
            <person name="Pitluck S."/>
            <person name="Chain P."/>
            <person name="Malfatti S."/>
            <person name="Shin M."/>
            <person name="Vergez L."/>
            <person name="Schmutz J."/>
            <person name="Larimer F."/>
            <person name="Land M."/>
            <person name="Hauser L."/>
            <person name="Pelletier D.A."/>
            <person name="Kyrpides N."/>
            <person name="Kim E."/>
            <person name="Harwood C.S."/>
            <person name="Oda Y."/>
            <person name="Richardson P."/>
        </authorList>
    </citation>
    <scope>NUCLEOTIDE SEQUENCE [LARGE SCALE GENOMIC DNA]</scope>
    <source>
        <strain evidence="3">BisA53</strain>
    </source>
</reference>
<organism evidence="3">
    <name type="scientific">Rhodopseudomonas palustris (strain BisA53)</name>
    <dbReference type="NCBI Taxonomy" id="316055"/>
    <lineage>
        <taxon>Bacteria</taxon>
        <taxon>Pseudomonadati</taxon>
        <taxon>Pseudomonadota</taxon>
        <taxon>Alphaproteobacteria</taxon>
        <taxon>Hyphomicrobiales</taxon>
        <taxon>Nitrobacteraceae</taxon>
        <taxon>Rhodopseudomonas</taxon>
    </lineage>
</organism>